<evidence type="ECO:0000256" key="11">
    <source>
        <dbReference type="ARBA" id="ARBA00023136"/>
    </source>
</evidence>
<evidence type="ECO:0000256" key="14">
    <source>
        <dbReference type="SAM" id="MobiDB-lite"/>
    </source>
</evidence>
<sequence length="743" mass="81773">MTPDRLAFDLQRTLDELQQERERSQRLLSELEHQNRELDHLRSTVHRESNSRLLAEEALDEARDRMQLAVDAAGLALWDWQLPATQVFLTARWGELLGDIAADGYWEAVDLRARLHPDDLEPLRDQVMGLLGGRIQRAVLQHRVRTSEGWRWVETQAAVAEHDNKGQPLRLMGTLVDISERKRIEEESERARALTEQANRAKSEFLANISHEVRTPLNAFMGLTRMLMDSPLNADQSSWLAMMDNSAHELLDLLNNILDLSRIEAGKLDIENLRFDLHQALEQAIVPFAEQADEKGLEFQFELPPSLPQWVTGDAVRIRQVLNNLLSNAIKFTPRGGRIEVRIQALQAPDEGPARLQLQVRDSGVGIAPEHHASVFDAFTQADASTARPYGGSGLGLAICARLARLMGGDVDLKSDAGQGSTFTLTLPLRELDPGPLSASAELMEVSQAGGRYVGLVVLLAEDHPVNELMMRQLLLRLGCIVRVARGGVHAVAQWEQGGIDLVLMDVQMPGMSGLQATKEIRDIESRRKLPRTPIVAVTANAMAGDREACLTAGMDGYTAKPVSPQALIKEMDRVLKIGDAQAVPEAADAPQAPEPPPEAGPVQVTQPAPIEPPSPREGTHAEALDVEKLLRRLDGDEETLGQLAQAMRVDLATRQIELQKALGTRDTAAAVAHAHGLKGSLGAMTAERGARLAKGLELAARSGDWQLFSRALPLMQVEARQIDRVLADILQSRGRDLFDTRL</sequence>
<keyword evidence="8" id="KW-0067">ATP-binding</keyword>
<dbReference type="PROSITE" id="PS50113">
    <property type="entry name" value="PAC"/>
    <property type="match status" value="1"/>
</dbReference>
<dbReference type="InterPro" id="IPR008207">
    <property type="entry name" value="Sig_transdc_His_kin_Hpt_dom"/>
</dbReference>
<dbReference type="SUPFAM" id="SSF55785">
    <property type="entry name" value="PYP-like sensor domain (PAS domain)"/>
    <property type="match status" value="1"/>
</dbReference>
<dbReference type="InterPro" id="IPR005467">
    <property type="entry name" value="His_kinase_dom"/>
</dbReference>
<feature type="region of interest" description="Disordered" evidence="14">
    <location>
        <begin position="585"/>
        <end position="621"/>
    </location>
</feature>
<proteinExistence type="predicted"/>
<evidence type="ECO:0000313" key="19">
    <source>
        <dbReference type="Proteomes" id="UP001265550"/>
    </source>
</evidence>
<dbReference type="InterPro" id="IPR003661">
    <property type="entry name" value="HisK_dim/P_dom"/>
</dbReference>
<keyword evidence="9" id="KW-1133">Transmembrane helix</keyword>
<evidence type="ECO:0000259" key="16">
    <source>
        <dbReference type="PROSITE" id="PS50110"/>
    </source>
</evidence>
<dbReference type="SMART" id="SM00448">
    <property type="entry name" value="REC"/>
    <property type="match status" value="1"/>
</dbReference>
<dbReference type="Pfam" id="PF01627">
    <property type="entry name" value="Hpt"/>
    <property type="match status" value="1"/>
</dbReference>
<dbReference type="PROSITE" id="PS50110">
    <property type="entry name" value="RESPONSE_REGULATORY"/>
    <property type="match status" value="1"/>
</dbReference>
<organism evidence="18 19">
    <name type="scientific">Hydrogenophaga laconesensis</name>
    <dbReference type="NCBI Taxonomy" id="1805971"/>
    <lineage>
        <taxon>Bacteria</taxon>
        <taxon>Pseudomonadati</taxon>
        <taxon>Pseudomonadota</taxon>
        <taxon>Betaproteobacteria</taxon>
        <taxon>Burkholderiales</taxon>
        <taxon>Comamonadaceae</taxon>
        <taxon>Hydrogenophaga</taxon>
    </lineage>
</organism>
<dbReference type="PROSITE" id="PS50109">
    <property type="entry name" value="HIS_KIN"/>
    <property type="match status" value="1"/>
</dbReference>
<evidence type="ECO:0000256" key="10">
    <source>
        <dbReference type="ARBA" id="ARBA00023012"/>
    </source>
</evidence>
<dbReference type="InterPro" id="IPR004358">
    <property type="entry name" value="Sig_transdc_His_kin-like_C"/>
</dbReference>
<evidence type="ECO:0000256" key="1">
    <source>
        <dbReference type="ARBA" id="ARBA00000085"/>
    </source>
</evidence>
<dbReference type="SUPFAM" id="SSF47384">
    <property type="entry name" value="Homodimeric domain of signal transducing histidine kinase"/>
    <property type="match status" value="1"/>
</dbReference>
<dbReference type="EMBL" id="JAVDWE010000017">
    <property type="protein sequence ID" value="MDR7096902.1"/>
    <property type="molecule type" value="Genomic_DNA"/>
</dbReference>
<feature type="domain" description="Response regulatory" evidence="16">
    <location>
        <begin position="457"/>
        <end position="576"/>
    </location>
</feature>
<dbReference type="CDD" id="cd00082">
    <property type="entry name" value="HisKA"/>
    <property type="match status" value="1"/>
</dbReference>
<evidence type="ECO:0000313" key="18">
    <source>
        <dbReference type="EMBL" id="MDR7096902.1"/>
    </source>
</evidence>
<dbReference type="SMART" id="SM00387">
    <property type="entry name" value="HATPase_c"/>
    <property type="match status" value="1"/>
</dbReference>
<dbReference type="InterPro" id="IPR013655">
    <property type="entry name" value="PAS_fold_3"/>
</dbReference>
<dbReference type="Gene3D" id="1.10.287.130">
    <property type="match status" value="1"/>
</dbReference>
<dbReference type="InterPro" id="IPR001789">
    <property type="entry name" value="Sig_transdc_resp-reg_receiver"/>
</dbReference>
<comment type="catalytic activity">
    <reaction evidence="1">
        <text>ATP + protein L-histidine = ADP + protein N-phospho-L-histidine.</text>
        <dbReference type="EC" id="2.7.13.3"/>
    </reaction>
</comment>
<dbReference type="SMART" id="SM00086">
    <property type="entry name" value="PAC"/>
    <property type="match status" value="1"/>
</dbReference>
<dbReference type="SUPFAM" id="SSF52172">
    <property type="entry name" value="CheY-like"/>
    <property type="match status" value="1"/>
</dbReference>
<dbReference type="Proteomes" id="UP001265550">
    <property type="component" value="Unassembled WGS sequence"/>
</dbReference>
<feature type="modified residue" description="4-aspartylphosphate" evidence="12">
    <location>
        <position position="506"/>
    </location>
</feature>
<dbReference type="Gene3D" id="1.20.120.160">
    <property type="entry name" value="HPT domain"/>
    <property type="match status" value="1"/>
</dbReference>
<dbReference type="InterPro" id="IPR000700">
    <property type="entry name" value="PAS-assoc_C"/>
</dbReference>
<evidence type="ECO:0000256" key="4">
    <source>
        <dbReference type="ARBA" id="ARBA00022475"/>
    </source>
</evidence>
<keyword evidence="11" id="KW-0472">Membrane</keyword>
<protein>
    <recommendedName>
        <fullName evidence="3">histidine kinase</fullName>
        <ecNumber evidence="3">2.7.13.3</ecNumber>
    </recommendedName>
</protein>
<dbReference type="InterPro" id="IPR001610">
    <property type="entry name" value="PAC"/>
</dbReference>
<accession>A0ABU1VHE3</accession>
<evidence type="ECO:0000256" key="6">
    <source>
        <dbReference type="ARBA" id="ARBA00022692"/>
    </source>
</evidence>
<gene>
    <name evidence="18" type="ORF">J2X09_004659</name>
</gene>
<dbReference type="CDD" id="cd17546">
    <property type="entry name" value="REC_hyHK_CKI1_RcsC-like"/>
    <property type="match status" value="1"/>
</dbReference>
<dbReference type="SUPFAM" id="SSF47226">
    <property type="entry name" value="Histidine-containing phosphotransfer domain, HPT domain"/>
    <property type="match status" value="1"/>
</dbReference>
<dbReference type="CDD" id="cd16922">
    <property type="entry name" value="HATPase_EvgS-ArcB-TorS-like"/>
    <property type="match status" value="1"/>
</dbReference>
<evidence type="ECO:0000256" key="3">
    <source>
        <dbReference type="ARBA" id="ARBA00012438"/>
    </source>
</evidence>
<evidence type="ECO:0000256" key="7">
    <source>
        <dbReference type="ARBA" id="ARBA00022741"/>
    </source>
</evidence>
<evidence type="ECO:0000256" key="2">
    <source>
        <dbReference type="ARBA" id="ARBA00004651"/>
    </source>
</evidence>
<dbReference type="Pfam" id="PF00512">
    <property type="entry name" value="HisKA"/>
    <property type="match status" value="1"/>
</dbReference>
<dbReference type="InterPro" id="IPR036890">
    <property type="entry name" value="HATPase_C_sf"/>
</dbReference>
<evidence type="ECO:0000256" key="5">
    <source>
        <dbReference type="ARBA" id="ARBA00022553"/>
    </source>
</evidence>
<keyword evidence="7" id="KW-0547">Nucleotide-binding</keyword>
<keyword evidence="4" id="KW-1003">Cell membrane</keyword>
<keyword evidence="5 12" id="KW-0597">Phosphoprotein</keyword>
<keyword evidence="6" id="KW-0812">Transmembrane</keyword>
<feature type="domain" description="PAC" evidence="17">
    <location>
        <begin position="137"/>
        <end position="190"/>
    </location>
</feature>
<comment type="subcellular location">
    <subcellularLocation>
        <location evidence="2">Cell membrane</location>
        <topology evidence="2">Multi-pass membrane protein</topology>
    </subcellularLocation>
</comment>
<evidence type="ECO:0000256" key="12">
    <source>
        <dbReference type="PROSITE-ProRule" id="PRU00169"/>
    </source>
</evidence>
<dbReference type="InterPro" id="IPR003594">
    <property type="entry name" value="HATPase_dom"/>
</dbReference>
<evidence type="ECO:0000256" key="13">
    <source>
        <dbReference type="SAM" id="Coils"/>
    </source>
</evidence>
<dbReference type="InterPro" id="IPR035965">
    <property type="entry name" value="PAS-like_dom_sf"/>
</dbReference>
<evidence type="ECO:0000259" key="15">
    <source>
        <dbReference type="PROSITE" id="PS50109"/>
    </source>
</evidence>
<dbReference type="PRINTS" id="PR00344">
    <property type="entry name" value="BCTRLSENSOR"/>
</dbReference>
<dbReference type="PANTHER" id="PTHR45339">
    <property type="entry name" value="HYBRID SIGNAL TRANSDUCTION HISTIDINE KINASE J"/>
    <property type="match status" value="1"/>
</dbReference>
<name>A0ABU1VHE3_9BURK</name>
<dbReference type="Gene3D" id="3.30.450.20">
    <property type="entry name" value="PAS domain"/>
    <property type="match status" value="1"/>
</dbReference>
<dbReference type="Pfam" id="PF00072">
    <property type="entry name" value="Response_reg"/>
    <property type="match status" value="1"/>
</dbReference>
<dbReference type="InterPro" id="IPR011006">
    <property type="entry name" value="CheY-like_superfamily"/>
</dbReference>
<dbReference type="SMART" id="SM00388">
    <property type="entry name" value="HisKA"/>
    <property type="match status" value="1"/>
</dbReference>
<keyword evidence="19" id="KW-1185">Reference proteome</keyword>
<dbReference type="SUPFAM" id="SSF55874">
    <property type="entry name" value="ATPase domain of HSP90 chaperone/DNA topoisomerase II/histidine kinase"/>
    <property type="match status" value="1"/>
</dbReference>
<dbReference type="Gene3D" id="3.30.565.10">
    <property type="entry name" value="Histidine kinase-like ATPase, C-terminal domain"/>
    <property type="match status" value="1"/>
</dbReference>
<dbReference type="Gene3D" id="3.40.50.2300">
    <property type="match status" value="1"/>
</dbReference>
<comment type="caution">
    <text evidence="18">The sequence shown here is derived from an EMBL/GenBank/DDBJ whole genome shotgun (WGS) entry which is preliminary data.</text>
</comment>
<feature type="coiled-coil region" evidence="13">
    <location>
        <begin position="7"/>
        <end position="44"/>
    </location>
</feature>
<dbReference type="EC" id="2.7.13.3" evidence="3"/>
<evidence type="ECO:0000256" key="9">
    <source>
        <dbReference type="ARBA" id="ARBA00022989"/>
    </source>
</evidence>
<dbReference type="InterPro" id="IPR036097">
    <property type="entry name" value="HisK_dim/P_sf"/>
</dbReference>
<dbReference type="PANTHER" id="PTHR45339:SF1">
    <property type="entry name" value="HYBRID SIGNAL TRANSDUCTION HISTIDINE KINASE J"/>
    <property type="match status" value="1"/>
</dbReference>
<keyword evidence="10" id="KW-0902">Two-component regulatory system</keyword>
<keyword evidence="13" id="KW-0175">Coiled coil</keyword>
<dbReference type="InterPro" id="IPR036641">
    <property type="entry name" value="HPT_dom_sf"/>
</dbReference>
<evidence type="ECO:0000259" key="17">
    <source>
        <dbReference type="PROSITE" id="PS50113"/>
    </source>
</evidence>
<dbReference type="RefSeq" id="WP_204735194.1">
    <property type="nucleotide sequence ID" value="NZ_JAVDWE010000017.1"/>
</dbReference>
<reference evidence="18 19" key="1">
    <citation type="submission" date="2023-07" db="EMBL/GenBank/DDBJ databases">
        <title>Sorghum-associated microbial communities from plants grown in Nebraska, USA.</title>
        <authorList>
            <person name="Schachtman D."/>
        </authorList>
    </citation>
    <scope>NUCLEOTIDE SEQUENCE [LARGE SCALE GENOMIC DNA]</scope>
    <source>
        <strain evidence="18 19">BE240</strain>
    </source>
</reference>
<dbReference type="Pfam" id="PF02518">
    <property type="entry name" value="HATPase_c"/>
    <property type="match status" value="1"/>
</dbReference>
<feature type="domain" description="Histidine kinase" evidence="15">
    <location>
        <begin position="208"/>
        <end position="431"/>
    </location>
</feature>
<dbReference type="Pfam" id="PF08447">
    <property type="entry name" value="PAS_3"/>
    <property type="match status" value="1"/>
</dbReference>
<evidence type="ECO:0000256" key="8">
    <source>
        <dbReference type="ARBA" id="ARBA00022840"/>
    </source>
</evidence>